<dbReference type="eggNOG" id="COG3335">
    <property type="taxonomic scope" value="Bacteria"/>
</dbReference>
<dbReference type="KEGG" id="sje:AAV35_006510"/>
<evidence type="ECO:0000313" key="1">
    <source>
        <dbReference type="EMBL" id="APC65587.1"/>
    </source>
</evidence>
<evidence type="ECO:0000313" key="4">
    <source>
        <dbReference type="Proteomes" id="UP000092654"/>
    </source>
</evidence>
<evidence type="ECO:0000313" key="3">
    <source>
        <dbReference type="Proteomes" id="UP000011746"/>
    </source>
</evidence>
<reference evidence="1" key="3">
    <citation type="submission" date="2016-11" db="EMBL/GenBank/DDBJ databases">
        <title>Salimicrobium jeotgali MJ3, isolated from Myulchi jeot, a traditional Korean fermented seafood.</title>
        <authorList>
            <person name="Kim K.H."/>
            <person name="Jeon C.O."/>
            <person name="Jin H.M."/>
        </authorList>
    </citation>
    <scope>NUCLEOTIDE SEQUENCE</scope>
    <source>
        <strain evidence="1">MJ3</strain>
    </source>
</reference>
<dbReference type="EMBL" id="AMPQ01000002">
    <property type="protein sequence ID" value="EKE32679.1"/>
    <property type="molecule type" value="Genomic_DNA"/>
</dbReference>
<sequence length="50" mass="6002">MEGVWKWLKETVIPNVFFGSVQKIVLAVREFLQDVQQRREEVIDRLCVRL</sequence>
<dbReference type="Proteomes" id="UP000092654">
    <property type="component" value="Chromosome"/>
</dbReference>
<reference evidence="4" key="2">
    <citation type="submission" date="2015-06" db="EMBL/GenBank/DDBJ databases">
        <title>Salimicrobium jeotgali MJ3, isolated from Myulchi jeot, a traditional Korean fermented seafood.</title>
        <authorList>
            <person name="Kim K.H."/>
            <person name="Jeon C.O."/>
            <person name="Jin H.M."/>
        </authorList>
    </citation>
    <scope>NUCLEOTIDE SEQUENCE [LARGE SCALE GENOMIC DNA]</scope>
    <source>
        <strain evidence="4">MJ3</strain>
    </source>
</reference>
<evidence type="ECO:0000313" key="2">
    <source>
        <dbReference type="EMBL" id="EKE32679.1"/>
    </source>
</evidence>
<name>K2GQN9_9BACI</name>
<dbReference type="EMBL" id="CP011361">
    <property type="protein sequence ID" value="APC65587.1"/>
    <property type="molecule type" value="Genomic_DNA"/>
</dbReference>
<keyword evidence="3" id="KW-1185">Reference proteome</keyword>
<protein>
    <submittedName>
        <fullName evidence="1">Mobile element protein</fullName>
    </submittedName>
</protein>
<proteinExistence type="predicted"/>
<gene>
    <name evidence="1" type="ORF">AAV35_006510</name>
    <name evidence="2" type="ORF">MJ3_01937</name>
</gene>
<accession>K2GQN9</accession>
<organism evidence="2 3">
    <name type="scientific">Salimicrobium jeotgali</name>
    <dbReference type="NCBI Taxonomy" id="1230341"/>
    <lineage>
        <taxon>Bacteria</taxon>
        <taxon>Bacillati</taxon>
        <taxon>Bacillota</taxon>
        <taxon>Bacilli</taxon>
        <taxon>Bacillales</taxon>
        <taxon>Bacillaceae</taxon>
        <taxon>Salimicrobium</taxon>
    </lineage>
</organism>
<dbReference type="AlphaFoldDB" id="K2GQN9"/>
<reference evidence="2 3" key="1">
    <citation type="journal article" date="2012" name="J. Bacteriol.">
        <title>Draft Genome Sequence of Salimicrobium sp. Strain MJ3, Isolated from Myulchi-Jeot, Korean Fermented Seafood.</title>
        <authorList>
            <person name="Lee S.H."/>
            <person name="Jung J.Y."/>
            <person name="Jeon C.O."/>
        </authorList>
    </citation>
    <scope>NUCLEOTIDE SEQUENCE [LARGE SCALE GENOMIC DNA]</scope>
    <source>
        <strain evidence="2 3">MJ3</strain>
    </source>
</reference>
<dbReference type="STRING" id="1230341.AAV35_006510"/>
<dbReference type="Proteomes" id="UP000011746">
    <property type="component" value="Unassembled WGS sequence"/>
</dbReference>